<name>A0A5N6DJV9_ASPPA</name>
<proteinExistence type="predicted"/>
<evidence type="ECO:0000256" key="1">
    <source>
        <dbReference type="SAM" id="Phobius"/>
    </source>
</evidence>
<keyword evidence="1" id="KW-0812">Transmembrane</keyword>
<protein>
    <submittedName>
        <fullName evidence="2">Uncharacterized protein</fullName>
    </submittedName>
</protein>
<feature type="non-terminal residue" evidence="2">
    <location>
        <position position="56"/>
    </location>
</feature>
<reference evidence="2 3" key="1">
    <citation type="submission" date="2019-04" db="EMBL/GenBank/DDBJ databases">
        <title>Fungal friends and foes A comparative genomics study of 23 Aspergillus species from section Flavi.</title>
        <authorList>
            <consortium name="DOE Joint Genome Institute"/>
            <person name="Kjaerbolling I."/>
            <person name="Vesth T.C."/>
            <person name="Frisvad J.C."/>
            <person name="Nybo J.L."/>
            <person name="Theobald S."/>
            <person name="Kildgaard S."/>
            <person name="Petersen T.I."/>
            <person name="Kuo A."/>
            <person name="Sato A."/>
            <person name="Lyhne E.K."/>
            <person name="Kogle M.E."/>
            <person name="Wiebenga A."/>
            <person name="Kun R.S."/>
            <person name="Lubbers R.J."/>
            <person name="Makela M.R."/>
            <person name="Barry K."/>
            <person name="Chovatia M."/>
            <person name="Clum A."/>
            <person name="Daum C."/>
            <person name="Haridas S."/>
            <person name="He G."/>
            <person name="LaButti K."/>
            <person name="Lipzen A."/>
            <person name="Mondo S."/>
            <person name="Pangilinan J."/>
            <person name="Riley R."/>
            <person name="Salamov A."/>
            <person name="Simmons B.A."/>
            <person name="Magnuson J.K."/>
            <person name="Henrissat B."/>
            <person name="Mortensen U.H."/>
            <person name="Larsen T.O."/>
            <person name="De vries R.P."/>
            <person name="Grigoriev I.V."/>
            <person name="Machida M."/>
            <person name="Baker S.E."/>
            <person name="Andersen M.R."/>
        </authorList>
    </citation>
    <scope>NUCLEOTIDE SEQUENCE [LARGE SCALE GENOMIC DNA]</scope>
    <source>
        <strain evidence="2 3">CBS 117618</strain>
    </source>
</reference>
<organism evidence="2 3">
    <name type="scientific">Aspergillus parasiticus</name>
    <dbReference type="NCBI Taxonomy" id="5067"/>
    <lineage>
        <taxon>Eukaryota</taxon>
        <taxon>Fungi</taxon>
        <taxon>Dikarya</taxon>
        <taxon>Ascomycota</taxon>
        <taxon>Pezizomycotina</taxon>
        <taxon>Eurotiomycetes</taxon>
        <taxon>Eurotiomycetidae</taxon>
        <taxon>Eurotiales</taxon>
        <taxon>Aspergillaceae</taxon>
        <taxon>Aspergillus</taxon>
        <taxon>Aspergillus subgen. Circumdati</taxon>
    </lineage>
</organism>
<keyword evidence="1" id="KW-0472">Membrane</keyword>
<accession>A0A5N6DJV9</accession>
<dbReference type="Proteomes" id="UP000326532">
    <property type="component" value="Unassembled WGS sequence"/>
</dbReference>
<keyword evidence="1" id="KW-1133">Transmembrane helix</keyword>
<dbReference type="VEuPathDB" id="FungiDB:BDV34DRAFT_195867"/>
<dbReference type="EMBL" id="ML734971">
    <property type="protein sequence ID" value="KAB8205408.1"/>
    <property type="molecule type" value="Genomic_DNA"/>
</dbReference>
<evidence type="ECO:0000313" key="2">
    <source>
        <dbReference type="EMBL" id="KAB8205408.1"/>
    </source>
</evidence>
<sequence length="56" mass="6183">MGIHCQCPSRQIHSGVAWRPKPVLIGLSMSAVLCLLGFVLLLEAWKTRPLTDSHNT</sequence>
<dbReference type="AlphaFoldDB" id="A0A5N6DJV9"/>
<gene>
    <name evidence="2" type="ORF">BDV34DRAFT_195867</name>
</gene>
<evidence type="ECO:0000313" key="3">
    <source>
        <dbReference type="Proteomes" id="UP000326532"/>
    </source>
</evidence>
<feature type="transmembrane region" description="Helical" evidence="1">
    <location>
        <begin position="23"/>
        <end position="42"/>
    </location>
</feature>
<keyword evidence="3" id="KW-1185">Reference proteome</keyword>